<dbReference type="AlphaFoldDB" id="A0A8B7BUK4"/>
<keyword evidence="2" id="KW-0812">Transmembrane</keyword>
<evidence type="ECO:0000256" key="1">
    <source>
        <dbReference type="SAM" id="MobiDB-lite"/>
    </source>
</evidence>
<gene>
    <name evidence="4" type="primary">LOC103704258</name>
</gene>
<feature type="transmembrane region" description="Helical" evidence="2">
    <location>
        <begin position="136"/>
        <end position="166"/>
    </location>
</feature>
<organism evidence="3 4">
    <name type="scientific">Phoenix dactylifera</name>
    <name type="common">Date palm</name>
    <dbReference type="NCBI Taxonomy" id="42345"/>
    <lineage>
        <taxon>Eukaryota</taxon>
        <taxon>Viridiplantae</taxon>
        <taxon>Streptophyta</taxon>
        <taxon>Embryophyta</taxon>
        <taxon>Tracheophyta</taxon>
        <taxon>Spermatophyta</taxon>
        <taxon>Magnoliopsida</taxon>
        <taxon>Liliopsida</taxon>
        <taxon>Arecaceae</taxon>
        <taxon>Coryphoideae</taxon>
        <taxon>Phoeniceae</taxon>
        <taxon>Phoenix</taxon>
    </lineage>
</organism>
<dbReference type="Proteomes" id="UP000228380">
    <property type="component" value="Chromosome 15"/>
</dbReference>
<reference evidence="3" key="1">
    <citation type="journal article" date="2019" name="Nat. Commun.">
        <title>Genome-wide association mapping of date palm fruit traits.</title>
        <authorList>
            <person name="Hazzouri K.M."/>
            <person name="Gros-Balthazard M."/>
            <person name="Flowers J.M."/>
            <person name="Copetti D."/>
            <person name="Lemansour A."/>
            <person name="Lebrun M."/>
            <person name="Masmoudi K."/>
            <person name="Ferrand S."/>
            <person name="Dhar M.I."/>
            <person name="Fresquez Z.A."/>
            <person name="Rosas U."/>
            <person name="Zhang J."/>
            <person name="Talag J."/>
            <person name="Lee S."/>
            <person name="Kudrna D."/>
            <person name="Powell R.F."/>
            <person name="Leitch I.J."/>
            <person name="Krueger R.R."/>
            <person name="Wing R.A."/>
            <person name="Amiri K.M.A."/>
            <person name="Purugganan M.D."/>
        </authorList>
    </citation>
    <scope>NUCLEOTIDE SEQUENCE [LARGE SCALE GENOMIC DNA]</scope>
    <source>
        <strain evidence="3">cv. Khalas</strain>
    </source>
</reference>
<accession>A0A8B7BUK4</accession>
<keyword evidence="3" id="KW-1185">Reference proteome</keyword>
<keyword evidence="2" id="KW-1133">Transmembrane helix</keyword>
<evidence type="ECO:0000313" key="4">
    <source>
        <dbReference type="RefSeq" id="XP_008785696.2"/>
    </source>
</evidence>
<dbReference type="PANTHER" id="PTHR35699:SF1">
    <property type="entry name" value="F2J10.10 PROTEIN"/>
    <property type="match status" value="1"/>
</dbReference>
<dbReference type="RefSeq" id="XP_008785696.2">
    <property type="nucleotide sequence ID" value="XM_008787474.4"/>
</dbReference>
<protein>
    <submittedName>
        <fullName evidence="4">Uncharacterized protein LOC103704258 isoform X1</fullName>
    </submittedName>
</protein>
<name>A0A8B7BUK4_PHODC</name>
<evidence type="ECO:0000313" key="3">
    <source>
        <dbReference type="Proteomes" id="UP000228380"/>
    </source>
</evidence>
<sequence>MACFQLARPGLSTAIGLRTGRLSRRLSGPGALTVHCRLQESNSDSNGEEPPESLFMKELRRRGMTPTSLLEESNRESSYGLGEEEEESGARGRSRGQMKRNGVASVDFEKGISDQRKHSMALNSEGLKGLIPQAKLLLSIGGTFFLGFQPLVLITIAFFAALYFYFGPSFVHDASKMPVSPPPHIDRYTLLEDEGLSQVAPHAN</sequence>
<feature type="region of interest" description="Disordered" evidence="1">
    <location>
        <begin position="65"/>
        <end position="109"/>
    </location>
</feature>
<evidence type="ECO:0000256" key="2">
    <source>
        <dbReference type="SAM" id="Phobius"/>
    </source>
</evidence>
<dbReference type="GeneID" id="103704258"/>
<reference evidence="4" key="2">
    <citation type="submission" date="2025-08" db="UniProtKB">
        <authorList>
            <consortium name="RefSeq"/>
        </authorList>
    </citation>
    <scope>IDENTIFICATION</scope>
    <source>
        <tissue evidence="4">Young leaves</tissue>
    </source>
</reference>
<dbReference type="PANTHER" id="PTHR35699">
    <property type="entry name" value="F2J10.10 PROTEIN"/>
    <property type="match status" value="1"/>
</dbReference>
<dbReference type="KEGG" id="pda:103704258"/>
<proteinExistence type="predicted"/>
<dbReference type="OrthoDB" id="2016911at2759"/>
<keyword evidence="2" id="KW-0472">Membrane</keyword>